<dbReference type="OrthoDB" id="3553147at2759"/>
<name>A0A2J6TRE6_9HELO</name>
<dbReference type="PANTHER" id="PTHR24148">
    <property type="entry name" value="ANKYRIN REPEAT DOMAIN-CONTAINING PROTEIN 39 HOMOLOG-RELATED"/>
    <property type="match status" value="1"/>
</dbReference>
<dbReference type="STRING" id="1095630.A0A2J6TRE6"/>
<dbReference type="Pfam" id="PF06985">
    <property type="entry name" value="HET"/>
    <property type="match status" value="1"/>
</dbReference>
<dbReference type="PANTHER" id="PTHR24148:SF64">
    <property type="entry name" value="HETEROKARYON INCOMPATIBILITY DOMAIN-CONTAINING PROTEIN"/>
    <property type="match status" value="1"/>
</dbReference>
<dbReference type="EMBL" id="KZ613746">
    <property type="protein sequence ID" value="PMD65593.1"/>
    <property type="molecule type" value="Genomic_DNA"/>
</dbReference>
<dbReference type="InParanoid" id="A0A2J6TRE6"/>
<dbReference type="InterPro" id="IPR010730">
    <property type="entry name" value="HET"/>
</dbReference>
<dbReference type="RefSeq" id="XP_024742497.1">
    <property type="nucleotide sequence ID" value="XM_024886388.1"/>
</dbReference>
<accession>A0A2J6TRE6</accession>
<gene>
    <name evidence="2" type="ORF">K444DRAFT_659783</name>
</gene>
<feature type="domain" description="Heterokaryon incompatibility" evidence="1">
    <location>
        <begin position="66"/>
        <end position="225"/>
    </location>
</feature>
<evidence type="ECO:0000313" key="3">
    <source>
        <dbReference type="Proteomes" id="UP000235371"/>
    </source>
</evidence>
<dbReference type="GeneID" id="36594465"/>
<evidence type="ECO:0000259" key="1">
    <source>
        <dbReference type="Pfam" id="PF06985"/>
    </source>
</evidence>
<evidence type="ECO:0000313" key="2">
    <source>
        <dbReference type="EMBL" id="PMD65593.1"/>
    </source>
</evidence>
<sequence length="665" mass="74571">MDEVGHLGERLAGTKILEPLRELYRYQPLQGQDAIRMVELLPGIPGDPIRVALHHRTLSDLPTSSAVSYEWGSNVREHVIFCDDRVLKVTANLSLLLSKCRSLDSSQLLWIDAISINQEDLDERSQQVQLMGKIYKNAAVVLMWIGDQTPYTGDTIPIFRHLAELLHTFKLKPGRTELDLDPYAREQDLDSFAKEYLRNIRQSPWAGMADLLSRDYFDRLWVIQEIVLSSKAVVVCGNHQIEWKVFYETAMCLIILGSKPLPNVVLPVTNGFFGRVLGINLLGVLNFHRVNFSLLDIVRCFPASKVTDPRDYVYGYLGILDSHSVQHEIHVDYSSTVEEVFRKATESVIIEEKGLDYFSDQTVDPNSRLRAAMPSWVRDWGFQQQKFRTRSVPEVAERLGAKQTVFVDGNYLTAHGLIIDSTEEVSDNLREGNLKQIILGTFINLLSGLSEMTTADVSMAARKTLQCFDALAQTRPNPISEKSFFALLASIHLELLVDLGLGPWASSQNPIVGTWRTTKRSLRSLKSDEFGENTNIIRLAQKNVLLQWSTEQSICAGDLGLEYCAAGLAHRLFLDDRSLGVNMFRGTKGFRGHGPAGRNACVDDPPVVQIGDHIALFPTLDLPVILREGDCEGVYTLIGTAHVGNLTEIPWYEGETPSLVPIRIN</sequence>
<dbReference type="InterPro" id="IPR052895">
    <property type="entry name" value="HetReg/Transcr_Mod"/>
</dbReference>
<dbReference type="AlphaFoldDB" id="A0A2J6TRE6"/>
<keyword evidence="3" id="KW-1185">Reference proteome</keyword>
<dbReference type="Proteomes" id="UP000235371">
    <property type="component" value="Unassembled WGS sequence"/>
</dbReference>
<proteinExistence type="predicted"/>
<organism evidence="2 3">
    <name type="scientific">Hyaloscypha bicolor E</name>
    <dbReference type="NCBI Taxonomy" id="1095630"/>
    <lineage>
        <taxon>Eukaryota</taxon>
        <taxon>Fungi</taxon>
        <taxon>Dikarya</taxon>
        <taxon>Ascomycota</taxon>
        <taxon>Pezizomycotina</taxon>
        <taxon>Leotiomycetes</taxon>
        <taxon>Helotiales</taxon>
        <taxon>Hyaloscyphaceae</taxon>
        <taxon>Hyaloscypha</taxon>
        <taxon>Hyaloscypha bicolor</taxon>
    </lineage>
</organism>
<protein>
    <recommendedName>
        <fullName evidence="1">Heterokaryon incompatibility domain-containing protein</fullName>
    </recommendedName>
</protein>
<reference evidence="2 3" key="1">
    <citation type="submission" date="2016-04" db="EMBL/GenBank/DDBJ databases">
        <title>A degradative enzymes factory behind the ericoid mycorrhizal symbiosis.</title>
        <authorList>
            <consortium name="DOE Joint Genome Institute"/>
            <person name="Martino E."/>
            <person name="Morin E."/>
            <person name="Grelet G."/>
            <person name="Kuo A."/>
            <person name="Kohler A."/>
            <person name="Daghino S."/>
            <person name="Barry K."/>
            <person name="Choi C."/>
            <person name="Cichocki N."/>
            <person name="Clum A."/>
            <person name="Copeland A."/>
            <person name="Hainaut M."/>
            <person name="Haridas S."/>
            <person name="Labutti K."/>
            <person name="Lindquist E."/>
            <person name="Lipzen A."/>
            <person name="Khouja H.-R."/>
            <person name="Murat C."/>
            <person name="Ohm R."/>
            <person name="Olson A."/>
            <person name="Spatafora J."/>
            <person name="Veneault-Fourrey C."/>
            <person name="Henrissat B."/>
            <person name="Grigoriev I."/>
            <person name="Martin F."/>
            <person name="Perotto S."/>
        </authorList>
    </citation>
    <scope>NUCLEOTIDE SEQUENCE [LARGE SCALE GENOMIC DNA]</scope>
    <source>
        <strain evidence="2 3">E</strain>
    </source>
</reference>